<feature type="compositionally biased region" description="Low complexity" evidence="1">
    <location>
        <begin position="247"/>
        <end position="269"/>
    </location>
</feature>
<feature type="region of interest" description="Disordered" evidence="1">
    <location>
        <begin position="232"/>
        <end position="299"/>
    </location>
</feature>
<evidence type="ECO:0000313" key="2">
    <source>
        <dbReference type="EMBL" id="PNG18636.1"/>
    </source>
</evidence>
<comment type="caution">
    <text evidence="2">The sequence shown here is derived from an EMBL/GenBank/DDBJ whole genome shotgun (WGS) entry which is preliminary data.</text>
</comment>
<dbReference type="RefSeq" id="WP_102912142.1">
    <property type="nucleotide sequence ID" value="NZ_POUC01000293.1"/>
</dbReference>
<dbReference type="AlphaFoldDB" id="A0A2N8THX7"/>
<dbReference type="EMBL" id="POUC01000293">
    <property type="protein sequence ID" value="PNG18636.1"/>
    <property type="molecule type" value="Genomic_DNA"/>
</dbReference>
<dbReference type="Proteomes" id="UP000235943">
    <property type="component" value="Unassembled WGS sequence"/>
</dbReference>
<proteinExistence type="predicted"/>
<name>A0A2N8THX7_9ACTN</name>
<sequence length="427" mass="46422">MMRQLRAEDDPAGEAEFEFTGTITDYWSYTQVRDYVMLMPGMTHTAFRFYMILRSMVIEASRRPRSGMRRMTIDQMCWLLPGPDDKPLSVSAMYVVLRTLEDRELVLPHDTLEVEGASKLKGKQKAAMGIARGFRVMDLPPSARYTGWRNAWDKLDAYRPDWRENPPQPPTHLTETMTEPNGQAVARVRLLGPDGEPFQKTGTALVEAADGASFQKTGTAFQNSGTVVQNSGTDLALTSGNDHPLRSSLSEASLSGAPGAPAASAVPAEEVTEEREMSASPEKTTPAPAAAAKSQNGEPARAVAETFAVQWKQARGTRPNRRQVAAVAADAAEALEDGDSAEWLTESVIPFMVTSGYLDLGRAKTHPKCPAPRGATLPGQRPSVPDWCGECNDGARPATAAERFRKVDGRLVRCPECHPGARQPAAV</sequence>
<dbReference type="OrthoDB" id="3979626at2"/>
<feature type="compositionally biased region" description="Low complexity" evidence="1">
    <location>
        <begin position="278"/>
        <end position="294"/>
    </location>
</feature>
<feature type="compositionally biased region" description="Polar residues" evidence="1">
    <location>
        <begin position="232"/>
        <end position="241"/>
    </location>
</feature>
<gene>
    <name evidence="2" type="ORF">C1J00_30060</name>
</gene>
<evidence type="ECO:0000313" key="3">
    <source>
        <dbReference type="Proteomes" id="UP000235943"/>
    </source>
</evidence>
<keyword evidence="3" id="KW-1185">Reference proteome</keyword>
<accession>A0A2N8THX7</accession>
<evidence type="ECO:0000256" key="1">
    <source>
        <dbReference type="SAM" id="MobiDB-lite"/>
    </source>
</evidence>
<protein>
    <submittedName>
        <fullName evidence="2">Uncharacterized protein</fullName>
    </submittedName>
</protein>
<organism evidence="2 3">
    <name type="scientific">Streptomyces cahuitamycinicus</name>
    <dbReference type="NCBI Taxonomy" id="2070367"/>
    <lineage>
        <taxon>Bacteria</taxon>
        <taxon>Bacillati</taxon>
        <taxon>Actinomycetota</taxon>
        <taxon>Actinomycetes</taxon>
        <taxon>Kitasatosporales</taxon>
        <taxon>Streptomycetaceae</taxon>
        <taxon>Streptomyces</taxon>
    </lineage>
</organism>
<reference evidence="2 3" key="1">
    <citation type="submission" date="2018-01" db="EMBL/GenBank/DDBJ databases">
        <title>Draft genome sequence of Streptomyces sp. 13K301.</title>
        <authorList>
            <person name="Sahin N."/>
            <person name="Saygin H."/>
            <person name="Ay H."/>
        </authorList>
    </citation>
    <scope>NUCLEOTIDE SEQUENCE [LARGE SCALE GENOMIC DNA]</scope>
    <source>
        <strain evidence="2 3">13K301</strain>
    </source>
</reference>